<dbReference type="AlphaFoldDB" id="A0A5B6TPF9"/>
<keyword evidence="1" id="KW-0812">Transmembrane</keyword>
<keyword evidence="1" id="KW-1133">Transmembrane helix</keyword>
<protein>
    <submittedName>
        <fullName evidence="2">Uncharacterized protein</fullName>
    </submittedName>
</protein>
<keyword evidence="3" id="KW-1185">Reference proteome</keyword>
<organism evidence="2 3">
    <name type="scientific">Rufibacter hautae</name>
    <dbReference type="NCBI Taxonomy" id="2595005"/>
    <lineage>
        <taxon>Bacteria</taxon>
        <taxon>Pseudomonadati</taxon>
        <taxon>Bacteroidota</taxon>
        <taxon>Cytophagia</taxon>
        <taxon>Cytophagales</taxon>
        <taxon>Hymenobacteraceae</taxon>
        <taxon>Rufibacter</taxon>
    </lineage>
</organism>
<comment type="caution">
    <text evidence="2">The sequence shown here is derived from an EMBL/GenBank/DDBJ whole genome shotgun (WGS) entry which is preliminary data.</text>
</comment>
<evidence type="ECO:0000313" key="3">
    <source>
        <dbReference type="Proteomes" id="UP000324133"/>
    </source>
</evidence>
<sequence>MNKRYDILLGLALLAAVATGYFFNQNRYFHVTTGEEVNKAVFNGFENKAKWQVEWHFNYEAGFTAGIGTLGLGLILFGVAGKNRRRVSRVS</sequence>
<dbReference type="Proteomes" id="UP000324133">
    <property type="component" value="Unassembled WGS sequence"/>
</dbReference>
<evidence type="ECO:0000256" key="1">
    <source>
        <dbReference type="SAM" id="Phobius"/>
    </source>
</evidence>
<name>A0A5B6TPF9_9BACT</name>
<dbReference type="EMBL" id="VKKY01000002">
    <property type="protein sequence ID" value="KAA3438303.1"/>
    <property type="molecule type" value="Genomic_DNA"/>
</dbReference>
<evidence type="ECO:0000313" key="2">
    <source>
        <dbReference type="EMBL" id="KAA3438303.1"/>
    </source>
</evidence>
<reference evidence="2 3" key="1">
    <citation type="submission" date="2019-07" db="EMBL/GenBank/DDBJ databases">
        <title>Rufibacter sp. nov., isolated from lake sediment.</title>
        <authorList>
            <person name="Qu J.-H."/>
        </authorList>
    </citation>
    <scope>NUCLEOTIDE SEQUENCE [LARGE SCALE GENOMIC DNA]</scope>
    <source>
        <strain evidence="2 3">NBS58-1</strain>
    </source>
</reference>
<proteinExistence type="predicted"/>
<keyword evidence="1" id="KW-0472">Membrane</keyword>
<feature type="transmembrane region" description="Helical" evidence="1">
    <location>
        <begin position="61"/>
        <end position="81"/>
    </location>
</feature>
<gene>
    <name evidence="2" type="ORF">FOA19_13690</name>
</gene>
<dbReference type="RefSeq" id="WP_149091362.1">
    <property type="nucleotide sequence ID" value="NZ_VKKY01000002.1"/>
</dbReference>
<dbReference type="OrthoDB" id="894394at2"/>
<accession>A0A5B6TPF9</accession>